<accession>A0ABR0F4G1</accession>
<feature type="transmembrane region" description="Helical" evidence="1">
    <location>
        <begin position="41"/>
        <end position="63"/>
    </location>
</feature>
<proteinExistence type="predicted"/>
<keyword evidence="1" id="KW-0472">Membrane</keyword>
<evidence type="ECO:0000313" key="2">
    <source>
        <dbReference type="EMBL" id="KAK4508787.1"/>
    </source>
</evidence>
<comment type="caution">
    <text evidence="2">The sequence shown here is derived from an EMBL/GenBank/DDBJ whole genome shotgun (WGS) entry which is preliminary data.</text>
</comment>
<dbReference type="SUPFAM" id="SSF54637">
    <property type="entry name" value="Thioesterase/thiol ester dehydrase-isomerase"/>
    <property type="match status" value="1"/>
</dbReference>
<dbReference type="EMBL" id="JAXOVC010000001">
    <property type="protein sequence ID" value="KAK4508787.1"/>
    <property type="molecule type" value="Genomic_DNA"/>
</dbReference>
<name>A0ABR0F4G1_ZASCE</name>
<protein>
    <submittedName>
        <fullName evidence="2">Uncharacterized protein</fullName>
    </submittedName>
</protein>
<dbReference type="InterPro" id="IPR029069">
    <property type="entry name" value="HotDog_dom_sf"/>
</dbReference>
<keyword evidence="1" id="KW-0812">Transmembrane</keyword>
<keyword evidence="1" id="KW-1133">Transmembrane helix</keyword>
<dbReference type="InterPro" id="IPR052061">
    <property type="entry name" value="PTE-AB_protein"/>
</dbReference>
<gene>
    <name evidence="2" type="ORF">PRZ48_002526</name>
</gene>
<sequence>MSLLTPLQRTLRPTLSLRYQLLRRHQSTTPTPPKSSRRTTIALITLSLLTGGGLGLLALHNIAPPPMPLPDTHEDTILLTDLNARLDAEFKVKVLRGKCLGVTKALKGKEGGWVEILPGGEDKELMHTLRGAKGLGVERVFWDRGEQKLVAVVYFGGALSGWPGVTHGGLLATVMEEKISLANYLAGGGDSTANAAVAPQRLPGMGNHATVTVNAKEVLPEPREVSIDYKKPTYANNFHVIRVKPAWDSDEDVRMPVEGHEWVATLEMMDRDATVCVRTTARFGGDRGEGRVKGTGGWSYGELREWLWPSRQRETLGG</sequence>
<reference evidence="2 3" key="1">
    <citation type="journal article" date="2023" name="G3 (Bethesda)">
        <title>A chromosome-level genome assembly of Zasmidium syzygii isolated from banana leaves.</title>
        <authorList>
            <person name="van Westerhoven A.C."/>
            <person name="Mehrabi R."/>
            <person name="Talebi R."/>
            <person name="Steentjes M.B.F."/>
            <person name="Corcolon B."/>
            <person name="Chong P.A."/>
            <person name="Kema G.H.J."/>
            <person name="Seidl M.F."/>
        </authorList>
    </citation>
    <scope>NUCLEOTIDE SEQUENCE [LARGE SCALE GENOMIC DNA]</scope>
    <source>
        <strain evidence="2 3">P124</strain>
    </source>
</reference>
<dbReference type="Proteomes" id="UP001305779">
    <property type="component" value="Unassembled WGS sequence"/>
</dbReference>
<keyword evidence="3" id="KW-1185">Reference proteome</keyword>
<organism evidence="2 3">
    <name type="scientific">Zasmidium cellare</name>
    <name type="common">Wine cellar mold</name>
    <name type="synonym">Racodium cellare</name>
    <dbReference type="NCBI Taxonomy" id="395010"/>
    <lineage>
        <taxon>Eukaryota</taxon>
        <taxon>Fungi</taxon>
        <taxon>Dikarya</taxon>
        <taxon>Ascomycota</taxon>
        <taxon>Pezizomycotina</taxon>
        <taxon>Dothideomycetes</taxon>
        <taxon>Dothideomycetidae</taxon>
        <taxon>Mycosphaerellales</taxon>
        <taxon>Mycosphaerellaceae</taxon>
        <taxon>Zasmidium</taxon>
    </lineage>
</organism>
<dbReference type="Gene3D" id="3.10.129.10">
    <property type="entry name" value="Hotdog Thioesterase"/>
    <property type="match status" value="1"/>
</dbReference>
<dbReference type="PANTHER" id="PTHR47260">
    <property type="entry name" value="UPF0644 PROTEIN PB2B4.06"/>
    <property type="match status" value="1"/>
</dbReference>
<dbReference type="PANTHER" id="PTHR47260:SF1">
    <property type="entry name" value="UPF0644 PROTEIN PB2B4.06"/>
    <property type="match status" value="1"/>
</dbReference>
<evidence type="ECO:0000256" key="1">
    <source>
        <dbReference type="SAM" id="Phobius"/>
    </source>
</evidence>
<evidence type="ECO:0000313" key="3">
    <source>
        <dbReference type="Proteomes" id="UP001305779"/>
    </source>
</evidence>